<comment type="caution">
    <text evidence="2">The sequence shown here is derived from an EMBL/GenBank/DDBJ whole genome shotgun (WGS) entry which is preliminary data.</text>
</comment>
<sequence>MSTTVSNVQLPEHLPAQATQRQYQHLRPPTSIQRIELGQSVNEHRGGSTALLHSFLRHANGSKGSSQIPQALDAKEHRLPLGEAQAINLQVNAVEGKILRRQELHLDMAIRPTIWTSHHLICLTPSANTDPKFGNSLNLRLNLSSGT</sequence>
<name>A0ABD3FXE5_9STRA</name>
<dbReference type="EMBL" id="JBIMZQ010000006">
    <property type="protein sequence ID" value="KAL3670981.1"/>
    <property type="molecule type" value="Genomic_DNA"/>
</dbReference>
<evidence type="ECO:0000313" key="2">
    <source>
        <dbReference type="EMBL" id="KAL3670981.1"/>
    </source>
</evidence>
<protein>
    <submittedName>
        <fullName evidence="2">Uncharacterized protein</fullName>
    </submittedName>
</protein>
<dbReference type="AlphaFoldDB" id="A0ABD3FXE5"/>
<feature type="region of interest" description="Disordered" evidence="1">
    <location>
        <begin position="1"/>
        <end position="23"/>
    </location>
</feature>
<proteinExistence type="predicted"/>
<keyword evidence="4" id="KW-1185">Reference proteome</keyword>
<evidence type="ECO:0000256" key="1">
    <source>
        <dbReference type="SAM" id="MobiDB-lite"/>
    </source>
</evidence>
<evidence type="ECO:0000313" key="3">
    <source>
        <dbReference type="EMBL" id="KAL3674927.1"/>
    </source>
</evidence>
<dbReference type="Proteomes" id="UP001632037">
    <property type="component" value="Unassembled WGS sequence"/>
</dbReference>
<gene>
    <name evidence="3" type="ORF">V7S43_000853</name>
    <name evidence="2" type="ORF">V7S43_004166</name>
</gene>
<dbReference type="EMBL" id="JBIMZQ010000001">
    <property type="protein sequence ID" value="KAL3674927.1"/>
    <property type="molecule type" value="Genomic_DNA"/>
</dbReference>
<accession>A0ABD3FXE5</accession>
<reference evidence="2 4" key="1">
    <citation type="submission" date="2024-09" db="EMBL/GenBank/DDBJ databases">
        <title>Genome sequencing and assembly of Phytophthora oleae, isolate VK10A, causative agent of rot of olive drupes.</title>
        <authorList>
            <person name="Conti Taguali S."/>
            <person name="Riolo M."/>
            <person name="La Spada F."/>
            <person name="Cacciola S.O."/>
            <person name="Dionisio G."/>
        </authorList>
    </citation>
    <scope>NUCLEOTIDE SEQUENCE [LARGE SCALE GENOMIC DNA]</scope>
    <source>
        <strain evidence="2 4">VK10A</strain>
    </source>
</reference>
<organism evidence="2 4">
    <name type="scientific">Phytophthora oleae</name>
    <dbReference type="NCBI Taxonomy" id="2107226"/>
    <lineage>
        <taxon>Eukaryota</taxon>
        <taxon>Sar</taxon>
        <taxon>Stramenopiles</taxon>
        <taxon>Oomycota</taxon>
        <taxon>Peronosporomycetes</taxon>
        <taxon>Peronosporales</taxon>
        <taxon>Peronosporaceae</taxon>
        <taxon>Phytophthora</taxon>
    </lineage>
</organism>
<evidence type="ECO:0000313" key="4">
    <source>
        <dbReference type="Proteomes" id="UP001632037"/>
    </source>
</evidence>